<comment type="caution">
    <text evidence="2">The sequence shown here is derived from an EMBL/GenBank/DDBJ whole genome shotgun (WGS) entry which is preliminary data.</text>
</comment>
<name>A0AAN7QIT7_9MYRT</name>
<keyword evidence="1" id="KW-1133">Transmembrane helix</keyword>
<reference evidence="2 3" key="1">
    <citation type="journal article" date="2023" name="Hortic Res">
        <title>Pangenome of water caltrop reveals structural variations and asymmetric subgenome divergence after allopolyploidization.</title>
        <authorList>
            <person name="Zhang X."/>
            <person name="Chen Y."/>
            <person name="Wang L."/>
            <person name="Yuan Y."/>
            <person name="Fang M."/>
            <person name="Shi L."/>
            <person name="Lu R."/>
            <person name="Comes H.P."/>
            <person name="Ma Y."/>
            <person name="Chen Y."/>
            <person name="Huang G."/>
            <person name="Zhou Y."/>
            <person name="Zheng Z."/>
            <person name="Qiu Y."/>
        </authorList>
    </citation>
    <scope>NUCLEOTIDE SEQUENCE [LARGE SCALE GENOMIC DNA]</scope>
    <source>
        <tissue evidence="2">Roots</tissue>
    </source>
</reference>
<protein>
    <submittedName>
        <fullName evidence="2">Uncharacterized protein</fullName>
    </submittedName>
</protein>
<organism evidence="2 3">
    <name type="scientific">Trapa incisa</name>
    <dbReference type="NCBI Taxonomy" id="236973"/>
    <lineage>
        <taxon>Eukaryota</taxon>
        <taxon>Viridiplantae</taxon>
        <taxon>Streptophyta</taxon>
        <taxon>Embryophyta</taxon>
        <taxon>Tracheophyta</taxon>
        <taxon>Spermatophyta</taxon>
        <taxon>Magnoliopsida</taxon>
        <taxon>eudicotyledons</taxon>
        <taxon>Gunneridae</taxon>
        <taxon>Pentapetalae</taxon>
        <taxon>rosids</taxon>
        <taxon>malvids</taxon>
        <taxon>Myrtales</taxon>
        <taxon>Lythraceae</taxon>
        <taxon>Trapa</taxon>
    </lineage>
</organism>
<dbReference type="AlphaFoldDB" id="A0AAN7QIT7"/>
<gene>
    <name evidence="2" type="ORF">SAY87_007952</name>
</gene>
<evidence type="ECO:0000313" key="2">
    <source>
        <dbReference type="EMBL" id="KAK4766310.1"/>
    </source>
</evidence>
<proteinExistence type="predicted"/>
<dbReference type="InterPro" id="IPR034294">
    <property type="entry name" value="Aquaporin_transptr"/>
</dbReference>
<sequence length="60" mass="7076">MAKDFHAAGSGEFRSTRHQRRYWMPRSSPKWSFYRAIIAEFVTTLLFLYVTVLTVIGYKS</sequence>
<evidence type="ECO:0000256" key="1">
    <source>
        <dbReference type="SAM" id="Phobius"/>
    </source>
</evidence>
<accession>A0AAN7QIT7</accession>
<evidence type="ECO:0000313" key="3">
    <source>
        <dbReference type="Proteomes" id="UP001345219"/>
    </source>
</evidence>
<keyword evidence="1" id="KW-0812">Transmembrane</keyword>
<keyword evidence="3" id="KW-1185">Reference proteome</keyword>
<feature type="transmembrane region" description="Helical" evidence="1">
    <location>
        <begin position="33"/>
        <end position="58"/>
    </location>
</feature>
<dbReference type="Proteomes" id="UP001345219">
    <property type="component" value="Chromosome 7"/>
</dbReference>
<keyword evidence="1" id="KW-0472">Membrane</keyword>
<dbReference type="EMBL" id="JAXIOK010000007">
    <property type="protein sequence ID" value="KAK4766310.1"/>
    <property type="molecule type" value="Genomic_DNA"/>
</dbReference>
<dbReference type="PANTHER" id="PTHR45687">
    <property type="entry name" value="AQUAPORIN OR AQUAGLYCEROPORIN RELATED"/>
    <property type="match status" value="1"/>
</dbReference>